<dbReference type="CDD" id="cd06661">
    <property type="entry name" value="GGCT_like"/>
    <property type="match status" value="1"/>
</dbReference>
<reference evidence="16 17" key="1">
    <citation type="submission" date="2015-09" db="EMBL/GenBank/DDBJ databases">
        <title>Draft genome sequence of Aliiroseovarius crassostreae CV919-312TSm, the causative agent of Roseovarius Oyster Disease (formerly Juvenile Oyster Disease).</title>
        <authorList>
            <person name="Kessner L."/>
            <person name="Spinard E."/>
            <person name="Nelson D."/>
        </authorList>
    </citation>
    <scope>NUCLEOTIDE SEQUENCE [LARGE SCALE GENOMIC DNA]</scope>
    <source>
        <strain evidence="16 17">CV919-312</strain>
    </source>
</reference>
<evidence type="ECO:0000256" key="6">
    <source>
        <dbReference type="ARBA" id="ARBA00022801"/>
    </source>
</evidence>
<comment type="function">
    <text evidence="8">Acts on ADP-mannose and ADP-glucose as well as ADP-ribose. Prevents glycogen biosynthesis. The reaction catalyzed by this enzyme is a limiting step of the gluconeogenic process.</text>
</comment>
<evidence type="ECO:0000256" key="7">
    <source>
        <dbReference type="ARBA" id="ARBA00022842"/>
    </source>
</evidence>
<evidence type="ECO:0000313" key="16">
    <source>
        <dbReference type="EMBL" id="KPN62254.1"/>
    </source>
</evidence>
<dbReference type="GO" id="GO:0046872">
    <property type="term" value="F:metal ion binding"/>
    <property type="evidence" value="ECO:0007669"/>
    <property type="project" value="UniProtKB-KW"/>
</dbReference>
<name>A0A0P7IDY4_9RHOB</name>
<dbReference type="GO" id="GO:0019144">
    <property type="term" value="F:ADP-sugar diphosphatase activity"/>
    <property type="evidence" value="ECO:0007669"/>
    <property type="project" value="TreeGrafter"/>
</dbReference>
<feature type="binding site" evidence="13">
    <location>
        <position position="261"/>
    </location>
    <ligand>
        <name>Mg(2+)</name>
        <dbReference type="ChEBI" id="CHEBI:18420"/>
        <label>1</label>
    </ligand>
</feature>
<evidence type="ECO:0000256" key="2">
    <source>
        <dbReference type="ARBA" id="ARBA00007482"/>
    </source>
</evidence>
<evidence type="ECO:0000259" key="15">
    <source>
        <dbReference type="PROSITE" id="PS51462"/>
    </source>
</evidence>
<keyword evidence="7 13" id="KW-0460">Magnesium</keyword>
<proteinExistence type="inferred from homology"/>
<dbReference type="RefSeq" id="WP_055191774.1">
    <property type="nucleotide sequence ID" value="NZ_FPBS01000005.1"/>
</dbReference>
<accession>A0A0P7IDY4</accession>
<gene>
    <name evidence="16" type="ORF">AKJ29_08325</name>
</gene>
<dbReference type="Gene3D" id="3.90.79.10">
    <property type="entry name" value="Nucleoside Triphosphate Pyrophosphohydrolase"/>
    <property type="match status" value="1"/>
</dbReference>
<dbReference type="Pfam" id="PF06094">
    <property type="entry name" value="GGACT"/>
    <property type="match status" value="1"/>
</dbReference>
<dbReference type="InterPro" id="IPR036568">
    <property type="entry name" value="GGCT-like_sf"/>
</dbReference>
<dbReference type="GO" id="GO:0005829">
    <property type="term" value="C:cytosol"/>
    <property type="evidence" value="ECO:0007669"/>
    <property type="project" value="TreeGrafter"/>
</dbReference>
<dbReference type="Gene3D" id="3.10.490.10">
    <property type="entry name" value="Gamma-glutamyl cyclotransferase-like"/>
    <property type="match status" value="1"/>
</dbReference>
<dbReference type="SUPFAM" id="SSF55811">
    <property type="entry name" value="Nudix"/>
    <property type="match status" value="1"/>
</dbReference>
<comment type="catalytic activity">
    <reaction evidence="12">
        <text>ADP-D-ribose + H2O = D-ribose 5-phosphate + AMP + 2 H(+)</text>
        <dbReference type="Rhea" id="RHEA:10412"/>
        <dbReference type="ChEBI" id="CHEBI:15377"/>
        <dbReference type="ChEBI" id="CHEBI:15378"/>
        <dbReference type="ChEBI" id="CHEBI:57967"/>
        <dbReference type="ChEBI" id="CHEBI:78346"/>
        <dbReference type="ChEBI" id="CHEBI:456215"/>
        <dbReference type="EC" id="3.6.1.13"/>
    </reaction>
</comment>
<dbReference type="InterPro" id="IPR009288">
    <property type="entry name" value="AIG2-like_dom"/>
</dbReference>
<sequence>MKTLFFYGTLCFRPLLELVLEGETYRAEQASLPDHAVYWAKDQIFPMIQAEPGARAEGMLVSGLSDGAIARLDHYEGGFAYRLVEMTVQASGGTASAEVYFPEEGQWTPGPVWSLDDWARDWGEITLFAAEEVMSYMGQLSPEEVAARFAMIRLRAASKQRAASHSTPTDLRSKRTASDLDVHRKSIPYSNYFTIEEQDLSFPRFDGSMSPLVNRAGFVGGDAVTVLPYDPVRDTVLVIEQFRVGPYMRGDQHPWVLEPIAGRIDPGETPQHTARREALEEASLTIGALEHVGNYYPSPGAVTEYLYSYVALCDLPDSAAGIGGVLGEAEDIRSHVIPFARLMELVGTGEVDNAPLLLSAMWLSQNRDRLRRAA</sequence>
<evidence type="ECO:0000256" key="4">
    <source>
        <dbReference type="ARBA" id="ARBA00013297"/>
    </source>
</evidence>
<evidence type="ECO:0000256" key="12">
    <source>
        <dbReference type="ARBA" id="ARBA00049546"/>
    </source>
</evidence>
<dbReference type="NCBIfam" id="TIGR00052">
    <property type="entry name" value="nudix-type nucleoside diphosphatase, YffH/AdpP family"/>
    <property type="match status" value="1"/>
</dbReference>
<dbReference type="InterPro" id="IPR004385">
    <property type="entry name" value="NDP_pyrophosphatase"/>
</dbReference>
<evidence type="ECO:0000256" key="1">
    <source>
        <dbReference type="ARBA" id="ARBA00001946"/>
    </source>
</evidence>
<comment type="cofactor">
    <cofactor evidence="1 13">
        <name>Mg(2+)</name>
        <dbReference type="ChEBI" id="CHEBI:18420"/>
    </cofactor>
</comment>
<feature type="short sequence motif" description="Nudix box" evidence="14">
    <location>
        <begin position="262"/>
        <end position="284"/>
    </location>
</feature>
<evidence type="ECO:0000256" key="5">
    <source>
        <dbReference type="ARBA" id="ARBA00022723"/>
    </source>
</evidence>
<dbReference type="PROSITE" id="PS51462">
    <property type="entry name" value="NUDIX"/>
    <property type="match status" value="1"/>
</dbReference>
<dbReference type="PANTHER" id="PTHR11839">
    <property type="entry name" value="UDP/ADP-SUGAR PYROPHOSPHATASE"/>
    <property type="match status" value="1"/>
</dbReference>
<evidence type="ECO:0000256" key="3">
    <source>
        <dbReference type="ARBA" id="ARBA00012453"/>
    </source>
</evidence>
<organism evidence="16 17">
    <name type="scientific">Aliiroseovarius crassostreae</name>
    <dbReference type="NCBI Taxonomy" id="154981"/>
    <lineage>
        <taxon>Bacteria</taxon>
        <taxon>Pseudomonadati</taxon>
        <taxon>Pseudomonadota</taxon>
        <taxon>Alphaproteobacteria</taxon>
        <taxon>Rhodobacterales</taxon>
        <taxon>Paracoccaceae</taxon>
        <taxon>Aliiroseovarius</taxon>
    </lineage>
</organism>
<evidence type="ECO:0000256" key="8">
    <source>
        <dbReference type="ARBA" id="ARBA00025164"/>
    </source>
</evidence>
<dbReference type="InterPro" id="IPR000086">
    <property type="entry name" value="NUDIX_hydrolase_dom"/>
</dbReference>
<dbReference type="InterPro" id="IPR013024">
    <property type="entry name" value="GGCT-like"/>
</dbReference>
<dbReference type="GO" id="GO:0047631">
    <property type="term" value="F:ADP-ribose diphosphatase activity"/>
    <property type="evidence" value="ECO:0007669"/>
    <property type="project" value="UniProtKB-EC"/>
</dbReference>
<evidence type="ECO:0000256" key="10">
    <source>
        <dbReference type="ARBA" id="ARBA00030308"/>
    </source>
</evidence>
<dbReference type="EMBL" id="LKBA01000019">
    <property type="protein sequence ID" value="KPN62254.1"/>
    <property type="molecule type" value="Genomic_DNA"/>
</dbReference>
<feature type="binding site" evidence="13">
    <location>
        <position position="281"/>
    </location>
    <ligand>
        <name>Mg(2+)</name>
        <dbReference type="ChEBI" id="CHEBI:18420"/>
        <label>1</label>
    </ligand>
</feature>
<evidence type="ECO:0000313" key="17">
    <source>
        <dbReference type="Proteomes" id="UP000050471"/>
    </source>
</evidence>
<comment type="similarity">
    <text evidence="2">Belongs to the Nudix hydrolase family. NudF subfamily.</text>
</comment>
<keyword evidence="17" id="KW-1185">Reference proteome</keyword>
<dbReference type="Pfam" id="PF00293">
    <property type="entry name" value="NUDIX"/>
    <property type="match status" value="1"/>
</dbReference>
<dbReference type="EC" id="3.6.1.13" evidence="3"/>
<feature type="domain" description="Nudix hydrolase" evidence="15">
    <location>
        <begin position="219"/>
        <end position="359"/>
    </location>
</feature>
<evidence type="ECO:0000256" key="14">
    <source>
        <dbReference type="PIRSR" id="PIRSR604385-3"/>
    </source>
</evidence>
<dbReference type="STRING" id="154981.AKJ29_08325"/>
<dbReference type="InterPro" id="IPR015797">
    <property type="entry name" value="NUDIX_hydrolase-like_dom_sf"/>
</dbReference>
<evidence type="ECO:0000256" key="11">
    <source>
        <dbReference type="ARBA" id="ARBA00033056"/>
    </source>
</evidence>
<evidence type="ECO:0000256" key="9">
    <source>
        <dbReference type="ARBA" id="ARBA00030162"/>
    </source>
</evidence>
<dbReference type="SUPFAM" id="SSF110857">
    <property type="entry name" value="Gamma-glutamyl cyclotransferase-like"/>
    <property type="match status" value="1"/>
</dbReference>
<dbReference type="OrthoDB" id="5292471at2"/>
<keyword evidence="6" id="KW-0378">Hydrolase</keyword>
<keyword evidence="5 13" id="KW-0479">Metal-binding</keyword>
<dbReference type="PANTHER" id="PTHR11839:SF5">
    <property type="entry name" value="ADP-RIBOSE PYROPHOSPHATASE"/>
    <property type="match status" value="1"/>
</dbReference>
<feature type="binding site" evidence="13">
    <location>
        <position position="277"/>
    </location>
    <ligand>
        <name>Mg(2+)</name>
        <dbReference type="ChEBI" id="CHEBI:18420"/>
        <label>1</label>
    </ligand>
</feature>
<dbReference type="GO" id="GO:0006753">
    <property type="term" value="P:nucleoside phosphate metabolic process"/>
    <property type="evidence" value="ECO:0007669"/>
    <property type="project" value="TreeGrafter"/>
</dbReference>
<comment type="caution">
    <text evidence="16">The sequence shown here is derived from an EMBL/GenBank/DDBJ whole genome shotgun (WGS) entry which is preliminary data.</text>
</comment>
<evidence type="ECO:0000256" key="13">
    <source>
        <dbReference type="PIRSR" id="PIRSR604385-2"/>
    </source>
</evidence>
<protein>
    <recommendedName>
        <fullName evidence="4">ADP-ribose pyrophosphatase</fullName>
        <ecNumber evidence="3">3.6.1.13</ecNumber>
    </recommendedName>
    <alternativeName>
        <fullName evidence="9">ADP-ribose diphosphatase</fullName>
    </alternativeName>
    <alternativeName>
        <fullName evidence="11">ADP-ribose phosphohydrolase</fullName>
    </alternativeName>
    <alternativeName>
        <fullName evidence="10">Adenosine diphosphoribose pyrophosphatase</fullName>
    </alternativeName>
</protein>
<dbReference type="CDD" id="cd24155">
    <property type="entry name" value="NUDIX_ADPRase"/>
    <property type="match status" value="1"/>
</dbReference>
<feature type="binding site" evidence="13">
    <location>
        <position position="330"/>
    </location>
    <ligand>
        <name>Mg(2+)</name>
        <dbReference type="ChEBI" id="CHEBI:18420"/>
        <label>1</label>
    </ligand>
</feature>
<dbReference type="AlphaFoldDB" id="A0A0P7IDY4"/>
<dbReference type="Proteomes" id="UP000050471">
    <property type="component" value="Unassembled WGS sequence"/>
</dbReference>
<dbReference type="GO" id="GO:0019693">
    <property type="term" value="P:ribose phosphate metabolic process"/>
    <property type="evidence" value="ECO:0007669"/>
    <property type="project" value="TreeGrafter"/>
</dbReference>